<sequence length="176" mass="19819">MNEYQKPHESANIIGKEVDNAYVQTGITKTPEPATAPPRSSAKKREPSALQFDSLPSQYKIGLVKNGISKKQLEAIKSETNFNYSTLSNLLSISRTTIITKKGNDRFDPATSERIMRLADLLCYGREVFENREVFNIWIRIPSNGLGGKSPLELLDTLYGMEEVKKELGRIEYGVY</sequence>
<feature type="domain" description="Antitoxin Xre/MbcA/ParS-like toxin-binding" evidence="2">
    <location>
        <begin position="126"/>
        <end position="174"/>
    </location>
</feature>
<dbReference type="InterPro" id="IPR011979">
    <property type="entry name" value="Antitox_Xre"/>
</dbReference>
<dbReference type="InterPro" id="IPR024467">
    <property type="entry name" value="Xre/MbcA/ParS-like_toxin-bd"/>
</dbReference>
<dbReference type="InterPro" id="IPR046847">
    <property type="entry name" value="Xre-like_HTH"/>
</dbReference>
<evidence type="ECO:0008006" key="6">
    <source>
        <dbReference type="Google" id="ProtNLM"/>
    </source>
</evidence>
<dbReference type="EMBL" id="LWBO01000005">
    <property type="protein sequence ID" value="OQP51436.1"/>
    <property type="molecule type" value="Genomic_DNA"/>
</dbReference>
<gene>
    <name evidence="4" type="ORF">A4D02_25255</name>
</gene>
<keyword evidence="5" id="KW-1185">Reference proteome</keyword>
<dbReference type="RefSeq" id="WP_014219876.1">
    <property type="nucleotide sequence ID" value="NZ_LWBO01000005.1"/>
</dbReference>
<comment type="caution">
    <text evidence="4">The sequence shown here is derived from an EMBL/GenBank/DDBJ whole genome shotgun (WGS) entry which is preliminary data.</text>
</comment>
<proteinExistence type="predicted"/>
<feature type="region of interest" description="Disordered" evidence="1">
    <location>
        <begin position="28"/>
        <end position="49"/>
    </location>
</feature>
<evidence type="ECO:0000256" key="1">
    <source>
        <dbReference type="SAM" id="MobiDB-lite"/>
    </source>
</evidence>
<dbReference type="Pfam" id="PF20432">
    <property type="entry name" value="Xre-like-HTH"/>
    <property type="match status" value="1"/>
</dbReference>
<dbReference type="Pfam" id="PF09722">
    <property type="entry name" value="Xre_MbcA_ParS_C"/>
    <property type="match status" value="1"/>
</dbReference>
<dbReference type="Proteomes" id="UP000192277">
    <property type="component" value="Unassembled WGS sequence"/>
</dbReference>
<organism evidence="4 5">
    <name type="scientific">Niastella koreensis</name>
    <dbReference type="NCBI Taxonomy" id="354356"/>
    <lineage>
        <taxon>Bacteria</taxon>
        <taxon>Pseudomonadati</taxon>
        <taxon>Bacteroidota</taxon>
        <taxon>Chitinophagia</taxon>
        <taxon>Chitinophagales</taxon>
        <taxon>Chitinophagaceae</taxon>
        <taxon>Niastella</taxon>
    </lineage>
</organism>
<evidence type="ECO:0000313" key="5">
    <source>
        <dbReference type="Proteomes" id="UP000192277"/>
    </source>
</evidence>
<evidence type="ECO:0000313" key="4">
    <source>
        <dbReference type="EMBL" id="OQP51436.1"/>
    </source>
</evidence>
<name>A0ABX3P0J6_9BACT</name>
<protein>
    <recommendedName>
        <fullName evidence="6">Antitoxin Xre/MbcA/ParS-like toxin-binding domain-containing protein</fullName>
    </recommendedName>
</protein>
<reference evidence="4 5" key="1">
    <citation type="submission" date="2016-04" db="EMBL/GenBank/DDBJ databases">
        <authorList>
            <person name="Chen L."/>
            <person name="Zhuang W."/>
            <person name="Wang G."/>
        </authorList>
    </citation>
    <scope>NUCLEOTIDE SEQUENCE [LARGE SCALE GENOMIC DNA]</scope>
    <source>
        <strain evidence="5">GR20</strain>
    </source>
</reference>
<evidence type="ECO:0000259" key="2">
    <source>
        <dbReference type="Pfam" id="PF09722"/>
    </source>
</evidence>
<evidence type="ECO:0000259" key="3">
    <source>
        <dbReference type="Pfam" id="PF20432"/>
    </source>
</evidence>
<accession>A0ABX3P0J6</accession>
<feature type="domain" description="Antitoxin Xre-like helix-turn-helix" evidence="3">
    <location>
        <begin position="63"/>
        <end position="119"/>
    </location>
</feature>
<dbReference type="NCBIfam" id="TIGR02293">
    <property type="entry name" value="TAS_TIGR02293"/>
    <property type="match status" value="1"/>
</dbReference>